<evidence type="ECO:0000313" key="11">
    <source>
        <dbReference type="EMBL" id="QVV90174.1"/>
    </source>
</evidence>
<dbReference type="Proteomes" id="UP000680656">
    <property type="component" value="Chromosome"/>
</dbReference>
<evidence type="ECO:0000256" key="2">
    <source>
        <dbReference type="ARBA" id="ARBA00012438"/>
    </source>
</evidence>
<evidence type="ECO:0000259" key="8">
    <source>
        <dbReference type="PROSITE" id="PS50110"/>
    </source>
</evidence>
<dbReference type="RefSeq" id="WP_214420948.1">
    <property type="nucleotide sequence ID" value="NZ_CP075546.1"/>
</dbReference>
<evidence type="ECO:0000259" key="10">
    <source>
        <dbReference type="PROSITE" id="PS50113"/>
    </source>
</evidence>
<dbReference type="Pfam" id="PF00989">
    <property type="entry name" value="PAS"/>
    <property type="match status" value="2"/>
</dbReference>
<dbReference type="SUPFAM" id="SSF55785">
    <property type="entry name" value="PYP-like sensor domain (PAS domain)"/>
    <property type="match status" value="3"/>
</dbReference>
<dbReference type="EMBL" id="CP075546">
    <property type="protein sequence ID" value="QVV90174.1"/>
    <property type="molecule type" value="Genomic_DNA"/>
</dbReference>
<dbReference type="InterPro" id="IPR035965">
    <property type="entry name" value="PAS-like_dom_sf"/>
</dbReference>
<dbReference type="NCBIfam" id="TIGR00229">
    <property type="entry name" value="sensory_box"/>
    <property type="match status" value="3"/>
</dbReference>
<dbReference type="GO" id="GO:0000160">
    <property type="term" value="P:phosphorelay signal transduction system"/>
    <property type="evidence" value="ECO:0007669"/>
    <property type="project" value="InterPro"/>
</dbReference>
<dbReference type="InterPro" id="IPR001789">
    <property type="entry name" value="Sig_transdc_resp-reg_receiver"/>
</dbReference>
<dbReference type="PROSITE" id="PS50112">
    <property type="entry name" value="PAS"/>
    <property type="match status" value="2"/>
</dbReference>
<keyword evidence="4" id="KW-0808">Transferase</keyword>
<dbReference type="Gene3D" id="3.30.450.20">
    <property type="entry name" value="PAS domain"/>
    <property type="match status" value="3"/>
</dbReference>
<dbReference type="InterPro" id="IPR052162">
    <property type="entry name" value="Sensor_kinase/Photoreceptor"/>
</dbReference>
<evidence type="ECO:0000256" key="6">
    <source>
        <dbReference type="PROSITE-ProRule" id="PRU00169"/>
    </source>
</evidence>
<dbReference type="EC" id="2.7.13.3" evidence="2"/>
<dbReference type="SMART" id="SM00448">
    <property type="entry name" value="REC"/>
    <property type="match status" value="1"/>
</dbReference>
<feature type="modified residue" description="4-aspartylphosphate" evidence="6">
    <location>
        <position position="53"/>
    </location>
</feature>
<evidence type="ECO:0000256" key="3">
    <source>
        <dbReference type="ARBA" id="ARBA00022553"/>
    </source>
</evidence>
<keyword evidence="7" id="KW-0175">Coiled coil</keyword>
<dbReference type="GO" id="GO:0006355">
    <property type="term" value="P:regulation of DNA-templated transcription"/>
    <property type="evidence" value="ECO:0007669"/>
    <property type="project" value="InterPro"/>
</dbReference>
<sequence>MISVLYVDDEPDLLDITKLFLERTGEFTVYTALSVNEGFQILNSHPIDAIISDYQMPEKDGIEFLKSFRSLQDKRPFILFTGRGREEIVIEAINSGADFYLQKGGDVKAQFAELALKVRQGVSRYQAEELLRRNHEELQATNQELAASEEELKANFEELSTSREALWESEHRLSDIINFLPDATFAIDAQGTILIWNKAIEEMTGFKAHDMIGKTNYEYAIPFYGERIPILIDYILSGLPHVEHRYFHIQSDGLRISAETNYPKHQGVPMTAWCIASPLFNEKSEIIGAIESIRDITVQKENEENLKKSEELYRSVIENIQDGYYRSDAEGNLILASPSFIRLFGYDSLDEVIHQSIADTFYHEPSHRKIFLKKMENIGYLENEEIMVRKKDGTPFLVGVSSHFYYDQNGKIAGVEGIFRNISTQKQAEKELKEKEEHLEAIIQNSPFGIFTYQLLDDNRLVLTGHNKAADIILGIKCDSYLGETIEDAFPHLLKSGLPDIYKKVAQTGEVITKTEMEYSPDGKLHRIFEVIVFQISKNRIAAFFHDITGTYTHDTH</sequence>
<dbReference type="PANTHER" id="PTHR43304">
    <property type="entry name" value="PHYTOCHROME-LIKE PROTEIN CPH1"/>
    <property type="match status" value="1"/>
</dbReference>
<dbReference type="KEGG" id="mrtj:KHC33_06730"/>
<gene>
    <name evidence="11" type="ORF">KHC33_06730</name>
</gene>
<dbReference type="SUPFAM" id="SSF52172">
    <property type="entry name" value="CheY-like"/>
    <property type="match status" value="1"/>
</dbReference>
<dbReference type="InterPro" id="IPR011006">
    <property type="entry name" value="CheY-like_superfamily"/>
</dbReference>
<dbReference type="PROSITE" id="PS50113">
    <property type="entry name" value="PAC"/>
    <property type="match status" value="2"/>
</dbReference>
<dbReference type="InterPro" id="IPR000700">
    <property type="entry name" value="PAS-assoc_C"/>
</dbReference>
<feature type="domain" description="PAS" evidence="9">
    <location>
        <begin position="169"/>
        <end position="222"/>
    </location>
</feature>
<dbReference type="PROSITE" id="PS50110">
    <property type="entry name" value="RESPONSE_REGULATORY"/>
    <property type="match status" value="1"/>
</dbReference>
<dbReference type="Pfam" id="PF00072">
    <property type="entry name" value="Response_reg"/>
    <property type="match status" value="1"/>
</dbReference>
<evidence type="ECO:0000259" key="9">
    <source>
        <dbReference type="PROSITE" id="PS50112"/>
    </source>
</evidence>
<feature type="domain" description="PAC" evidence="10">
    <location>
        <begin position="256"/>
        <end position="308"/>
    </location>
</feature>
<dbReference type="Pfam" id="PF13188">
    <property type="entry name" value="PAS_8"/>
    <property type="match status" value="1"/>
</dbReference>
<dbReference type="InterPro" id="IPR013767">
    <property type="entry name" value="PAS_fold"/>
</dbReference>
<dbReference type="PANTHER" id="PTHR43304:SF1">
    <property type="entry name" value="PAC DOMAIN-CONTAINING PROTEIN"/>
    <property type="match status" value="1"/>
</dbReference>
<feature type="domain" description="Response regulatory" evidence="8">
    <location>
        <begin position="3"/>
        <end position="118"/>
    </location>
</feature>
<proteinExistence type="predicted"/>
<reference evidence="11 12" key="1">
    <citation type="submission" date="2021-05" db="EMBL/GenBank/DDBJ databases">
        <title>A novel Methanospirillum isolate from a pyrite-forming mixed culture.</title>
        <authorList>
            <person name="Bunk B."/>
            <person name="Sproer C."/>
            <person name="Spring S."/>
            <person name="Pester M."/>
        </authorList>
    </citation>
    <scope>NUCLEOTIDE SEQUENCE [LARGE SCALE GENOMIC DNA]</scope>
    <source>
        <strain evidence="11 12">J.3.6.1-F.2.7.3</strain>
    </source>
</reference>
<accession>A0A8E7B3C1</accession>
<keyword evidence="5" id="KW-0418">Kinase</keyword>
<organism evidence="11 12">
    <name type="scientific">Methanospirillum purgamenti</name>
    <dbReference type="NCBI Taxonomy" id="2834276"/>
    <lineage>
        <taxon>Archaea</taxon>
        <taxon>Methanobacteriati</taxon>
        <taxon>Methanobacteriota</taxon>
        <taxon>Stenosarchaea group</taxon>
        <taxon>Methanomicrobia</taxon>
        <taxon>Methanomicrobiales</taxon>
        <taxon>Methanospirillaceae</taxon>
        <taxon>Methanospirillum</taxon>
    </lineage>
</organism>
<keyword evidence="12" id="KW-1185">Reference proteome</keyword>
<dbReference type="Gene3D" id="3.40.50.2300">
    <property type="match status" value="1"/>
</dbReference>
<feature type="coiled-coil region" evidence="7">
    <location>
        <begin position="128"/>
        <end position="162"/>
    </location>
</feature>
<comment type="catalytic activity">
    <reaction evidence="1">
        <text>ATP + protein L-histidine = ADP + protein N-phospho-L-histidine.</text>
        <dbReference type="EC" id="2.7.13.3"/>
    </reaction>
</comment>
<evidence type="ECO:0000256" key="5">
    <source>
        <dbReference type="ARBA" id="ARBA00022777"/>
    </source>
</evidence>
<evidence type="ECO:0000256" key="7">
    <source>
        <dbReference type="SAM" id="Coils"/>
    </source>
</evidence>
<evidence type="ECO:0000256" key="1">
    <source>
        <dbReference type="ARBA" id="ARBA00000085"/>
    </source>
</evidence>
<dbReference type="AlphaFoldDB" id="A0A8E7B3C1"/>
<evidence type="ECO:0000256" key="4">
    <source>
        <dbReference type="ARBA" id="ARBA00022679"/>
    </source>
</evidence>
<dbReference type="CDD" id="cd00130">
    <property type="entry name" value="PAS"/>
    <property type="match status" value="2"/>
</dbReference>
<dbReference type="InterPro" id="IPR000014">
    <property type="entry name" value="PAS"/>
</dbReference>
<keyword evidence="3 6" id="KW-0597">Phosphoprotein</keyword>
<dbReference type="GeneID" id="65096864"/>
<name>A0A8E7B3C1_9EURY</name>
<dbReference type="SMART" id="SM00091">
    <property type="entry name" value="PAS"/>
    <property type="match status" value="3"/>
</dbReference>
<dbReference type="GO" id="GO:0004673">
    <property type="term" value="F:protein histidine kinase activity"/>
    <property type="evidence" value="ECO:0007669"/>
    <property type="project" value="UniProtKB-EC"/>
</dbReference>
<feature type="domain" description="PAC" evidence="10">
    <location>
        <begin position="382"/>
        <end position="434"/>
    </location>
</feature>
<protein>
    <recommendedName>
        <fullName evidence="2">histidine kinase</fullName>
        <ecNumber evidence="2">2.7.13.3</ecNumber>
    </recommendedName>
</protein>
<evidence type="ECO:0000313" key="12">
    <source>
        <dbReference type="Proteomes" id="UP000680656"/>
    </source>
</evidence>
<feature type="domain" description="PAS" evidence="9">
    <location>
        <begin position="309"/>
        <end position="346"/>
    </location>
</feature>